<organism evidence="1 2">
    <name type="scientific">Nyssa sinensis</name>
    <dbReference type="NCBI Taxonomy" id="561372"/>
    <lineage>
        <taxon>Eukaryota</taxon>
        <taxon>Viridiplantae</taxon>
        <taxon>Streptophyta</taxon>
        <taxon>Embryophyta</taxon>
        <taxon>Tracheophyta</taxon>
        <taxon>Spermatophyta</taxon>
        <taxon>Magnoliopsida</taxon>
        <taxon>eudicotyledons</taxon>
        <taxon>Gunneridae</taxon>
        <taxon>Pentapetalae</taxon>
        <taxon>asterids</taxon>
        <taxon>Cornales</taxon>
        <taxon>Nyssaceae</taxon>
        <taxon>Nyssa</taxon>
    </lineage>
</organism>
<gene>
    <name evidence="1" type="ORF">F0562_001615</name>
</gene>
<sequence length="104" mass="11298">MEGRLSSFDGLIREWKGWLILEGGGTAQWCHWGVRILEGGDAAEANRDGRNVLLLCDSGVVEGRREWSNGWPGLMEGRSILEGGGTAQWFCSVVDLAVLLGVLP</sequence>
<proteinExistence type="predicted"/>
<dbReference type="AlphaFoldDB" id="A0A5J5C8J7"/>
<evidence type="ECO:0000313" key="1">
    <source>
        <dbReference type="EMBL" id="KAA8549931.1"/>
    </source>
</evidence>
<reference evidence="1 2" key="1">
    <citation type="submission" date="2019-09" db="EMBL/GenBank/DDBJ databases">
        <title>A chromosome-level genome assembly of the Chinese tupelo Nyssa sinensis.</title>
        <authorList>
            <person name="Yang X."/>
            <person name="Kang M."/>
            <person name="Yang Y."/>
            <person name="Xiong H."/>
            <person name="Wang M."/>
            <person name="Zhang Z."/>
            <person name="Wang Z."/>
            <person name="Wu H."/>
            <person name="Ma T."/>
            <person name="Liu J."/>
            <person name="Xi Z."/>
        </authorList>
    </citation>
    <scope>NUCLEOTIDE SEQUENCE [LARGE SCALE GENOMIC DNA]</scope>
    <source>
        <strain evidence="1">J267</strain>
        <tissue evidence="1">Leaf</tissue>
    </source>
</reference>
<protein>
    <submittedName>
        <fullName evidence="1">Uncharacterized protein</fullName>
    </submittedName>
</protein>
<dbReference type="EMBL" id="CM018031">
    <property type="protein sequence ID" value="KAA8549931.1"/>
    <property type="molecule type" value="Genomic_DNA"/>
</dbReference>
<accession>A0A5J5C8J7</accession>
<keyword evidence="2" id="KW-1185">Reference proteome</keyword>
<evidence type="ECO:0000313" key="2">
    <source>
        <dbReference type="Proteomes" id="UP000325577"/>
    </source>
</evidence>
<name>A0A5J5C8J7_9ASTE</name>
<dbReference type="Proteomes" id="UP000325577">
    <property type="component" value="Linkage Group LG0"/>
</dbReference>